<dbReference type="Proteomes" id="UP000277204">
    <property type="component" value="Unassembled WGS sequence"/>
</dbReference>
<proteinExistence type="predicted"/>
<reference evidence="1 2" key="1">
    <citation type="submission" date="2018-11" db="EMBL/GenBank/DDBJ databases">
        <authorList>
            <consortium name="Pathogen Informatics"/>
        </authorList>
    </citation>
    <scope>NUCLEOTIDE SEQUENCE [LARGE SCALE GENOMIC DNA]</scope>
    <source>
        <strain evidence="1 2">Zambia</strain>
    </source>
</reference>
<dbReference type="AlphaFoldDB" id="A0A183MHT5"/>
<dbReference type="STRING" id="48269.A0A183MHT5"/>
<sequence length="1066" mass="117031">MTDYFNLLPSEISGLVLGYNCVIAAGAFLRENVHLSEFRYHYASVNEIPLYFRELTLLDIIHDYIHIVNEVIPHLKKANLPWQLGNLNASIAQFLQSFPETCSSNLRPKSFRPIHPVWMPLGKSYVPPKIIPADKSTTVRPPLATVKPNVTIASLPNIISSNSTSGIGAGTVCSLDNNSTGSRASRPVLRIYRQPLAANKTNVFNFDLCSSSLPNPSSHQTTQSNIVASKSNANPMQSMVRLQNKTKRVSETLPTTTVTSNGKSDVLSLSTSCNSVIFQQSPISTTTSSEETMNDATVQSIDVINQNENITSQQICLNAQSNDISDHQQISDNGSIFSVFSLLPPPASSETLVTDMVIYPVITCEDNLNDAKSTDLVSTRRKRLVVRSFIPKPPNALRFLSALFNNAEQVATRINAEVGILTRNPLSYNDNSNRCNWPEITNNYEIVSIHPSNNNDNNKIVNCSLDNNQSQPVTTNTSSSSLSSTGVKLSTSFVCQDFNSDTSDNMQLWNDWFGIKGDLDTCIDHLLSDLESIDVFTSTVNTTTVTNTTSTVSSTIPNQNVNNKTIIETLIDIDQCSRQSSVVTTSNDIITSFPSNVSHELISSPSSSLSDCVTNVTVNDKTLAMSITSATIKSTSDLFHPNSPILSLSTLLCNNTGNNSNNDDVNNNNNESHIIPSIPDTKLMMKTPTITTSTVTNQHLVHNDCKRLITSLPSSSSSPFCFSQLVNNNSQSFPSKRQCIRHSDNVNNINNSTVNINNNNNLPPILITPDSKKNHVNEHNDKLFYESLPSCKLFKGTPFVLGSFINFIYLFFNDNSKENTNKDSFQHHSNDHHLQSTYLLSSPSCYYSIPQNSNAQTVISNATNTCMTAYLLNNPLSIIDLRQIAQNSNNNTGITITNENNYNNPITFYTTNNNHKLLSSTIENHVNYVDLNNNSVINLIPVSYNSNLTPFIMNNTLINTTLSTITMTTDSNMTSKAFVNLPCNTVSTCTTTTSTSNNNNNNNNNTGSTTDVIVTAAVITTGISGDYIQTIKVSDNNSNRCYPKSSLLIDAKENHPPTPALIVQVS</sequence>
<name>A0A183MHT5_9TREM</name>
<protein>
    <submittedName>
        <fullName evidence="1">Uncharacterized protein</fullName>
    </submittedName>
</protein>
<keyword evidence="2" id="KW-1185">Reference proteome</keyword>
<dbReference type="EMBL" id="UZAI01016968">
    <property type="protein sequence ID" value="VDP18732.1"/>
    <property type="molecule type" value="Genomic_DNA"/>
</dbReference>
<evidence type="ECO:0000313" key="1">
    <source>
        <dbReference type="EMBL" id="VDP18732.1"/>
    </source>
</evidence>
<accession>A0A183MHT5</accession>
<organism evidence="1 2">
    <name type="scientific">Schistosoma margrebowiei</name>
    <dbReference type="NCBI Taxonomy" id="48269"/>
    <lineage>
        <taxon>Eukaryota</taxon>
        <taxon>Metazoa</taxon>
        <taxon>Spiralia</taxon>
        <taxon>Lophotrochozoa</taxon>
        <taxon>Platyhelminthes</taxon>
        <taxon>Trematoda</taxon>
        <taxon>Digenea</taxon>
        <taxon>Strigeidida</taxon>
        <taxon>Schistosomatoidea</taxon>
        <taxon>Schistosomatidae</taxon>
        <taxon>Schistosoma</taxon>
    </lineage>
</organism>
<gene>
    <name evidence="1" type="ORF">SMRZ_LOCUS15610</name>
</gene>
<evidence type="ECO:0000313" key="2">
    <source>
        <dbReference type="Proteomes" id="UP000277204"/>
    </source>
</evidence>